<evidence type="ECO:0000259" key="4">
    <source>
        <dbReference type="PROSITE" id="PS50977"/>
    </source>
</evidence>
<feature type="DNA-binding region" description="H-T-H motif" evidence="3">
    <location>
        <begin position="24"/>
        <end position="43"/>
    </location>
</feature>
<keyword evidence="6" id="KW-1185">Reference proteome</keyword>
<dbReference type="PANTHER" id="PTHR43479">
    <property type="entry name" value="ACREF/ENVCD OPERON REPRESSOR-RELATED"/>
    <property type="match status" value="1"/>
</dbReference>
<dbReference type="EMBL" id="JAGKSQ010000004">
    <property type="protein sequence ID" value="MBP3951589.1"/>
    <property type="molecule type" value="Genomic_DNA"/>
</dbReference>
<dbReference type="Proteomes" id="UP000678228">
    <property type="component" value="Unassembled WGS sequence"/>
</dbReference>
<dbReference type="PROSITE" id="PS50977">
    <property type="entry name" value="HTH_TETR_2"/>
    <property type="match status" value="1"/>
</dbReference>
<evidence type="ECO:0000313" key="6">
    <source>
        <dbReference type="Proteomes" id="UP000678228"/>
    </source>
</evidence>
<protein>
    <submittedName>
        <fullName evidence="5">TetR/AcrR family transcriptional regulator</fullName>
    </submittedName>
</protein>
<dbReference type="Pfam" id="PF00440">
    <property type="entry name" value="TetR_N"/>
    <property type="match status" value="1"/>
</dbReference>
<evidence type="ECO:0000256" key="2">
    <source>
        <dbReference type="ARBA" id="ARBA00023125"/>
    </source>
</evidence>
<name>A0A940WRX8_9BACI</name>
<feature type="domain" description="HTH tetR-type" evidence="4">
    <location>
        <begin position="1"/>
        <end position="61"/>
    </location>
</feature>
<keyword evidence="1" id="KW-0678">Repressor</keyword>
<dbReference type="InterPro" id="IPR001647">
    <property type="entry name" value="HTH_TetR"/>
</dbReference>
<accession>A0A940WRX8</accession>
<proteinExistence type="predicted"/>
<dbReference type="SUPFAM" id="SSF46689">
    <property type="entry name" value="Homeodomain-like"/>
    <property type="match status" value="1"/>
</dbReference>
<evidence type="ECO:0000256" key="3">
    <source>
        <dbReference type="PROSITE-ProRule" id="PRU00335"/>
    </source>
</evidence>
<dbReference type="InterPro" id="IPR050624">
    <property type="entry name" value="HTH-type_Tx_Regulator"/>
</dbReference>
<comment type="caution">
    <text evidence="5">The sequence shown here is derived from an EMBL/GenBank/DDBJ whole genome shotgun (WGS) entry which is preliminary data.</text>
</comment>
<dbReference type="PRINTS" id="PR00455">
    <property type="entry name" value="HTHTETR"/>
</dbReference>
<dbReference type="PANTHER" id="PTHR43479:SF22">
    <property type="entry name" value="TRANSCRIPTIONAL REGULATOR, TETR FAMILY"/>
    <property type="match status" value="1"/>
</dbReference>
<dbReference type="AlphaFoldDB" id="A0A940WRX8"/>
<dbReference type="GO" id="GO:0003677">
    <property type="term" value="F:DNA binding"/>
    <property type="evidence" value="ECO:0007669"/>
    <property type="project" value="UniProtKB-UniRule"/>
</dbReference>
<dbReference type="InterPro" id="IPR009057">
    <property type="entry name" value="Homeodomain-like_sf"/>
</dbReference>
<dbReference type="RefSeq" id="WP_210597292.1">
    <property type="nucleotide sequence ID" value="NZ_JAGKSQ010000004.1"/>
</dbReference>
<evidence type="ECO:0000256" key="1">
    <source>
        <dbReference type="ARBA" id="ARBA00022491"/>
    </source>
</evidence>
<dbReference type="Gene3D" id="1.10.357.10">
    <property type="entry name" value="Tetracycline Repressor, domain 2"/>
    <property type="match status" value="1"/>
</dbReference>
<evidence type="ECO:0000313" key="5">
    <source>
        <dbReference type="EMBL" id="MBP3951589.1"/>
    </source>
</evidence>
<dbReference type="Gene3D" id="1.10.10.60">
    <property type="entry name" value="Homeodomain-like"/>
    <property type="match status" value="1"/>
</dbReference>
<gene>
    <name evidence="5" type="ORF">J7W16_10615</name>
</gene>
<organism evidence="5 6">
    <name type="scientific">Halalkalibacter suaedae</name>
    <dbReference type="NCBI Taxonomy" id="2822140"/>
    <lineage>
        <taxon>Bacteria</taxon>
        <taxon>Bacillati</taxon>
        <taxon>Bacillota</taxon>
        <taxon>Bacilli</taxon>
        <taxon>Bacillales</taxon>
        <taxon>Bacillaceae</taxon>
        <taxon>Halalkalibacter</taxon>
    </lineage>
</organism>
<sequence>MIKKQLIMEKALELFANQGFESTSIQQITEHCGISKGSFYLSFKSKDELILALMDHFMMQFISNIDYTVRETRNNADLLYKFYYETFQSFHQHADFAKIFIKEQTQSFNKELIQKTMNFDQLVGTIILSMVERLYGENVQHTKHDLAHIIKGFIRIHSELLLIYNLELDLDLLTRSLVEKTNILAEHMTTPFISKGFFQQLKYPLDEHITKDQLIEIIEERLNDIEDTIETESLHLLKQDLLEPVYSRAIIKGLIENIKDHSEFTWISILLRKHYDF</sequence>
<keyword evidence="2 3" id="KW-0238">DNA-binding</keyword>
<reference evidence="5" key="1">
    <citation type="submission" date="2021-03" db="EMBL/GenBank/DDBJ databases">
        <title>Bacillus suaedae sp. nov., isolated from Suaeda aralocaspica.</title>
        <authorList>
            <person name="Lei R.F.R."/>
        </authorList>
    </citation>
    <scope>NUCLEOTIDE SEQUENCE</scope>
    <source>
        <strain evidence="5">YZJH907-2</strain>
    </source>
</reference>